<dbReference type="AlphaFoldDB" id="A0AAW1MIH6"/>
<organism evidence="1 2">
    <name type="scientific">Popillia japonica</name>
    <name type="common">Japanese beetle</name>
    <dbReference type="NCBI Taxonomy" id="7064"/>
    <lineage>
        <taxon>Eukaryota</taxon>
        <taxon>Metazoa</taxon>
        <taxon>Ecdysozoa</taxon>
        <taxon>Arthropoda</taxon>
        <taxon>Hexapoda</taxon>
        <taxon>Insecta</taxon>
        <taxon>Pterygota</taxon>
        <taxon>Neoptera</taxon>
        <taxon>Endopterygota</taxon>
        <taxon>Coleoptera</taxon>
        <taxon>Polyphaga</taxon>
        <taxon>Scarabaeiformia</taxon>
        <taxon>Scarabaeidae</taxon>
        <taxon>Rutelinae</taxon>
        <taxon>Popillia</taxon>
    </lineage>
</organism>
<evidence type="ECO:0000313" key="1">
    <source>
        <dbReference type="EMBL" id="KAK9745928.1"/>
    </source>
</evidence>
<proteinExistence type="predicted"/>
<dbReference type="PANTHER" id="PTHR15002">
    <property type="entry name" value="RIBOSOMAL BIOGENESIS PROTEIN LAS1L"/>
    <property type="match status" value="1"/>
</dbReference>
<dbReference type="GO" id="GO:0090730">
    <property type="term" value="C:Las1 complex"/>
    <property type="evidence" value="ECO:0007669"/>
    <property type="project" value="InterPro"/>
</dbReference>
<comment type="caution">
    <text evidence="1">The sequence shown here is derived from an EMBL/GenBank/DDBJ whole genome shotgun (WGS) entry which is preliminary data.</text>
</comment>
<protein>
    <submittedName>
        <fullName evidence="1">Las1-like</fullName>
    </submittedName>
</protein>
<dbReference type="InterPro" id="IPR007174">
    <property type="entry name" value="Las1"/>
</dbReference>
<keyword evidence="2" id="KW-1185">Reference proteome</keyword>
<evidence type="ECO:0000313" key="2">
    <source>
        <dbReference type="Proteomes" id="UP001458880"/>
    </source>
</evidence>
<name>A0AAW1MIH6_POPJA</name>
<dbReference type="GO" id="GO:0030687">
    <property type="term" value="C:preribosome, large subunit precursor"/>
    <property type="evidence" value="ECO:0007669"/>
    <property type="project" value="TreeGrafter"/>
</dbReference>
<dbReference type="Pfam" id="PF04031">
    <property type="entry name" value="Las1"/>
    <property type="match status" value="1"/>
</dbReference>
<dbReference type="GO" id="GO:0000460">
    <property type="term" value="P:maturation of 5.8S rRNA"/>
    <property type="evidence" value="ECO:0007669"/>
    <property type="project" value="TreeGrafter"/>
</dbReference>
<gene>
    <name evidence="1" type="ORF">QE152_g6560</name>
</gene>
<dbReference type="PANTHER" id="PTHR15002:SF0">
    <property type="entry name" value="RIBOSOMAL BIOGENESIS PROTEIN LAS1L"/>
    <property type="match status" value="1"/>
</dbReference>
<dbReference type="EMBL" id="JASPKY010000044">
    <property type="protein sequence ID" value="KAK9745928.1"/>
    <property type="molecule type" value="Genomic_DNA"/>
</dbReference>
<reference evidence="1 2" key="1">
    <citation type="journal article" date="2024" name="BMC Genomics">
        <title>De novo assembly and annotation of Popillia japonica's genome with initial clues to its potential as an invasive pest.</title>
        <authorList>
            <person name="Cucini C."/>
            <person name="Boschi S."/>
            <person name="Funari R."/>
            <person name="Cardaioli E."/>
            <person name="Iannotti N."/>
            <person name="Marturano G."/>
            <person name="Paoli F."/>
            <person name="Bruttini M."/>
            <person name="Carapelli A."/>
            <person name="Frati F."/>
            <person name="Nardi F."/>
        </authorList>
    </citation>
    <scope>NUCLEOTIDE SEQUENCE [LARGE SCALE GENOMIC DNA]</scope>
    <source>
        <strain evidence="1">DMR45628</strain>
    </source>
</reference>
<accession>A0AAW1MIH6</accession>
<dbReference type="GO" id="GO:0004519">
    <property type="term" value="F:endonuclease activity"/>
    <property type="evidence" value="ECO:0007669"/>
    <property type="project" value="InterPro"/>
</dbReference>
<sequence length="463" mass="54062">MALSQKHSGKILVPWYSSHEWKYVYSLIYSETSTDSDKKKALQILQIWKIRMPILFAGLEGTLIILNAMLYDETISTKDQLSSFYALAIMRFLNLCAANSDQQGTFFRIAKERNLPDWLVNIRHDLAHSQKQSSLFMLRKGIEYCFEWLKYEYWELQARKVTDFVVARITKDDIQEKIHLCCKYINCTIFKEKPNSSIMNMLTELHTSKYSSTNEVLQNLLQGDQLLIEKMVEIIVENNYIFDGLTDAVQQIPHLHVVQWEPVLQYLAGHNMLMKIILKFHEICINNEDLLIERISSLWLKEIFASLNANSKQNQHNSINWELGQDKTYVMRFPPPNESLMLQLKKLSEHALQNPHPQFKNYCVGLMTLCGYKQTFTEDINNIVDEYFHTHITLNTPYIPMTIENVKEAIGVDTFDEFNFTVETTLPTPSKKWTKIEDTCDFEGCPIGILPHQNRDYNPTISF</sequence>
<dbReference type="GO" id="GO:0000470">
    <property type="term" value="P:maturation of LSU-rRNA"/>
    <property type="evidence" value="ECO:0007669"/>
    <property type="project" value="TreeGrafter"/>
</dbReference>
<dbReference type="Proteomes" id="UP001458880">
    <property type="component" value="Unassembled WGS sequence"/>
</dbReference>